<dbReference type="SUPFAM" id="SSF57184">
    <property type="entry name" value="Growth factor receptor domain"/>
    <property type="match status" value="1"/>
</dbReference>
<dbReference type="PROSITE" id="PS01187">
    <property type="entry name" value="EGF_CA"/>
    <property type="match status" value="2"/>
</dbReference>
<feature type="domain" description="Ig-like" evidence="13">
    <location>
        <begin position="840"/>
        <end position="924"/>
    </location>
</feature>
<feature type="domain" description="Ig-like" evidence="13">
    <location>
        <begin position="445"/>
        <end position="547"/>
    </location>
</feature>
<dbReference type="InterPro" id="IPR006605">
    <property type="entry name" value="G2_nidogen/fibulin_G2F"/>
</dbReference>
<dbReference type="Pfam" id="PF07474">
    <property type="entry name" value="G2F"/>
    <property type="match status" value="1"/>
</dbReference>
<dbReference type="InterPro" id="IPR009017">
    <property type="entry name" value="GFP"/>
</dbReference>
<name>A0A482WS08_LAOST</name>
<feature type="domain" description="EGF-like" evidence="12">
    <location>
        <begin position="1753"/>
        <end position="1796"/>
    </location>
</feature>
<dbReference type="InterPro" id="IPR013098">
    <property type="entry name" value="Ig_I-set"/>
</dbReference>
<organism evidence="15 16">
    <name type="scientific">Laodelphax striatellus</name>
    <name type="common">Small brown planthopper</name>
    <name type="synonym">Delphax striatella</name>
    <dbReference type="NCBI Taxonomy" id="195883"/>
    <lineage>
        <taxon>Eukaryota</taxon>
        <taxon>Metazoa</taxon>
        <taxon>Ecdysozoa</taxon>
        <taxon>Arthropoda</taxon>
        <taxon>Hexapoda</taxon>
        <taxon>Insecta</taxon>
        <taxon>Pterygota</taxon>
        <taxon>Neoptera</taxon>
        <taxon>Paraneoptera</taxon>
        <taxon>Hemiptera</taxon>
        <taxon>Auchenorrhyncha</taxon>
        <taxon>Fulgoroidea</taxon>
        <taxon>Delphacidae</taxon>
        <taxon>Criomorphinae</taxon>
        <taxon>Laodelphax</taxon>
    </lineage>
</organism>
<comment type="subcellular location">
    <subcellularLocation>
        <location evidence="1">Secreted</location>
        <location evidence="1">Extracellular space</location>
        <location evidence="1">Extracellular matrix</location>
    </subcellularLocation>
</comment>
<feature type="domain" description="Ig-like" evidence="13">
    <location>
        <begin position="344"/>
        <end position="440"/>
    </location>
</feature>
<evidence type="ECO:0000256" key="6">
    <source>
        <dbReference type="ARBA" id="ARBA00022737"/>
    </source>
</evidence>
<dbReference type="FunFam" id="2.60.40.10:FF:000032">
    <property type="entry name" value="palladin isoform X1"/>
    <property type="match status" value="2"/>
</dbReference>
<keyword evidence="9" id="KW-0325">Glycoprotein</keyword>
<dbReference type="InterPro" id="IPR007110">
    <property type="entry name" value="Ig-like_dom"/>
</dbReference>
<keyword evidence="6" id="KW-0677">Repeat</keyword>
<feature type="domain" description="Ig-like" evidence="13">
    <location>
        <begin position="554"/>
        <end position="635"/>
    </location>
</feature>
<dbReference type="InterPro" id="IPR000884">
    <property type="entry name" value="TSP1_rpt"/>
</dbReference>
<keyword evidence="8" id="KW-1015">Disulfide bond</keyword>
<evidence type="ECO:0000313" key="15">
    <source>
        <dbReference type="EMBL" id="RZF36283.1"/>
    </source>
</evidence>
<evidence type="ECO:0000256" key="10">
    <source>
        <dbReference type="ARBA" id="ARBA00023319"/>
    </source>
</evidence>
<dbReference type="SMART" id="SM00409">
    <property type="entry name" value="IG"/>
    <property type="match status" value="14"/>
</dbReference>
<sequence>MKQANLAEIFNEQHSSAKWSTSAKGYLSIRNVERSDLGWYTCLAKSKGGISKDETFLKVEEVPKLTVIPNLVQFEEGEDIYVQCFLDAGLPVPNIMWFKDGRALTAQYYHIRIERTNDTLLKLQIENAQVKDAGRYECRAINDVGFGQAFSDVQVVKTPTAVALEKSLLVKEGDSATLTCMISGKPHPDVKWYKDSHEILQNSIEQLEYATNQNSLQLTSVDKSTAGIYKCKAENPFGLAEDYIKLEVGSNPIISSISNSTNIDIEADGLLYCIVVAYPEPKVTWFRKDYRPLDSGRFMQSTNGELLITNARKEDEGIYTCVGDNIYGSVTSEVDVKITGIVQPLLKKTQEQEENAKEIKKFLLGERVEMPCVISQGRPFPEKKWFFNEHPLQAFNHSSALSISDDGTLVLNSLLPNQTGIYECIASNLAGMDRIRIELELFRQPLILGDMPTEVRGLLGENVEIPCTAIGDPAPVLSWERPGYHQLPYGSFISDKRSQSTENGHESFPITEKTYGGLVIVNTTLDDEGTYVCIAGNMVGSARRAISVQVMVPPKITSISEDVSVIEGQVVELFCDVEGRPTPSVSWLKDNTPLKFHHAFNSKSIRFTSAANDEGIYTCVASSSVGSDMKNTTLSVLVPPIINNGGEEKVEVVEGDSTEIQCSATGVPKPTISWQWKGLQNSSDSIEDDHFSDNGDKLKIRNVTRELAGLYICDAENLAGITQKVFRLDVLVPPRILEDFPMNVSLTEGDDFSMPCTASGQPTPAIFWQRGVVLLRSGHQDEGNLPVTEHTVPGVIFDKTKESIRIPAAENHHAGKYHCWAFNKLDRIDRTFKITVSGPPEIDGQSEESLEIINGDSHSFTCSITGVPEPEFSWIFTTRRINNVTLKETSNQLLLTNFNLDNAGLYYCKATNMAGVKYKTFNVSIIEPPTIEGSEFRENIKVRSNESLKLSCVTRGTPQPSVAWLRNGHIIKAGPNMLTANNTHTVTLPALGGKYSCVASNKAGMAEKHFLVKILVAPRWAKQVEKLTNGDALTPVVGFPLNIKCPVTGNPPPDIFWLKDGQPLMEGDSIYYAESEVTHSGNYTCYAVNHAGNFTKTFQVDVLVPPRFLDGSEARRLKLKPNMTAILNCTSEGNPNPNVMWLRGLTPITPQNSSQEILELQSVTGADSGDYLCISSNSAGESEKSFTVEVLEAPAVDDASSLSVPNLLVKLHHRVTIKCPLAGSPSPNITWFKNGEKISRGSDNNFEISPDERELQIIHAVTSDAGEYRCVAQNQAGLTELSFELSVVVPLEWGDWSQWEACSSSCGGGEQRRDRSCGQGKNIDLLSQMKLVILDKSSCLGDAVQTRKCNQFPCLTEGNWSEWSLWSDCSASCGQSSRKRSRVCETQETDMPCSGPDFEYKTCQVPSCSFWGPWSDWSECSTSCNHGTKSRKRQCVGAPGSCEGGDQEETTCNTHRCPVNGKWSSWGEWGECSVTCGRGVRQRARICYRPRFGGQPCAGDNLQIEKCRLRSCHNRASTPKLANLRVSGRLNGEDLEETNLVAKVGHFRGKRVVTATVDDILKQQAGWFPYLTFLMPPVQWNTAYEEGSADNGYSLTNGNFDQESRYQFATGHELVIDAKGRGIDPDNGTLQVDIEVIGNIPMAQPKASVVIEPFTEDFVQTGPNKLFSSSESSVDVDGKQIPFFWNKTVSYDTELGTMPYPVERLATDDILSDYDADSQRLFYSASNSISSPYGREKCPKGFKLDQRYQHCRDIDECKSKRANDCHPTQTCENLFGTYRCVCAQGFRPTANGRRCQDINECEENLHDCSHTCVNTIGGYRCACPLGMILSHDTLNCKEDSYNYDTDFAADWGNEDSYQTHAETLQHNRRNLNYDNEYDSSLLALDQVREEWLCPPGQIREDNRCIEEKGKGNVHCSFEKCGEHETCLPTVNGYRCVETRCPLLYQQDIHTRKCFAVCSKSRCEKGAREWEEITFVPLPLESASVQQYQDLLELSTEDESSNMIYTVAENEFNLPLRVRIENNAGILYSMRYFDFEGVNKVVIQATTYEEHTSTALSIYTFVVFVYDPSQI</sequence>
<keyword evidence="7" id="KW-0106">Calcium</keyword>
<dbReference type="Gene3D" id="2.60.40.10">
    <property type="entry name" value="Immunoglobulins"/>
    <property type="match status" value="14"/>
</dbReference>
<evidence type="ECO:0000259" key="12">
    <source>
        <dbReference type="PROSITE" id="PS50026"/>
    </source>
</evidence>
<dbReference type="InterPro" id="IPR003599">
    <property type="entry name" value="Ig_sub"/>
</dbReference>
<dbReference type="InterPro" id="IPR000742">
    <property type="entry name" value="EGF"/>
</dbReference>
<dbReference type="SUPFAM" id="SSF54511">
    <property type="entry name" value="GFP-like"/>
    <property type="match status" value="1"/>
</dbReference>
<dbReference type="InterPro" id="IPR000152">
    <property type="entry name" value="EGF-type_Asp/Asn_hydroxyl_site"/>
</dbReference>
<dbReference type="InterPro" id="IPR036383">
    <property type="entry name" value="TSP1_rpt_sf"/>
</dbReference>
<accession>A0A482WS08</accession>
<dbReference type="Pfam" id="PF13895">
    <property type="entry name" value="Ig_2"/>
    <property type="match status" value="1"/>
</dbReference>
<dbReference type="GO" id="GO:0005886">
    <property type="term" value="C:plasma membrane"/>
    <property type="evidence" value="ECO:0007669"/>
    <property type="project" value="TreeGrafter"/>
</dbReference>
<feature type="domain" description="Ig-like" evidence="13">
    <location>
        <begin position="252"/>
        <end position="339"/>
    </location>
</feature>
<dbReference type="GO" id="GO:0030424">
    <property type="term" value="C:axon"/>
    <property type="evidence" value="ECO:0007669"/>
    <property type="project" value="TreeGrafter"/>
</dbReference>
<dbReference type="EMBL" id="QKKF02026665">
    <property type="protein sequence ID" value="RZF36283.1"/>
    <property type="molecule type" value="Genomic_DNA"/>
</dbReference>
<dbReference type="PROSITE" id="PS50835">
    <property type="entry name" value="IG_LIKE"/>
    <property type="match status" value="13"/>
</dbReference>
<keyword evidence="10" id="KW-0393">Immunoglobulin domain</keyword>
<dbReference type="GO" id="GO:0007411">
    <property type="term" value="P:axon guidance"/>
    <property type="evidence" value="ECO:0007669"/>
    <property type="project" value="TreeGrafter"/>
</dbReference>
<dbReference type="PANTHER" id="PTHR10075">
    <property type="entry name" value="BASIGIN RELATED"/>
    <property type="match status" value="1"/>
</dbReference>
<reference evidence="15 16" key="1">
    <citation type="journal article" date="2017" name="Gigascience">
        <title>Genome sequence of the small brown planthopper, Laodelphax striatellus.</title>
        <authorList>
            <person name="Zhu J."/>
            <person name="Jiang F."/>
            <person name="Wang X."/>
            <person name="Yang P."/>
            <person name="Bao Y."/>
            <person name="Zhao W."/>
            <person name="Wang W."/>
            <person name="Lu H."/>
            <person name="Wang Q."/>
            <person name="Cui N."/>
            <person name="Li J."/>
            <person name="Chen X."/>
            <person name="Luo L."/>
            <person name="Yu J."/>
            <person name="Kang L."/>
            <person name="Cui F."/>
        </authorList>
    </citation>
    <scope>NUCLEOTIDE SEQUENCE [LARGE SCALE GENOMIC DNA]</scope>
    <source>
        <strain evidence="15">Lst14</strain>
    </source>
</reference>
<dbReference type="STRING" id="195883.A0A482WS08"/>
<keyword evidence="16" id="KW-1185">Reference proteome</keyword>
<gene>
    <name evidence="15" type="ORF">LSTR_LSTR006788</name>
</gene>
<feature type="domain" description="Ig-like" evidence="13">
    <location>
        <begin position="639"/>
        <end position="729"/>
    </location>
</feature>
<feature type="domain" description="Ig-like" evidence="13">
    <location>
        <begin position="159"/>
        <end position="247"/>
    </location>
</feature>
<feature type="domain" description="Ig-like" evidence="13">
    <location>
        <begin position="63"/>
        <end position="156"/>
    </location>
</feature>
<dbReference type="Pfam" id="PF07679">
    <property type="entry name" value="I-set"/>
    <property type="match status" value="8"/>
</dbReference>
<dbReference type="PANTHER" id="PTHR10075:SF100">
    <property type="entry name" value="FASCICLIN-2"/>
    <property type="match status" value="1"/>
</dbReference>
<dbReference type="PROSITE" id="PS01186">
    <property type="entry name" value="EGF_2"/>
    <property type="match status" value="1"/>
</dbReference>
<evidence type="ECO:0000256" key="8">
    <source>
        <dbReference type="ARBA" id="ARBA00023157"/>
    </source>
</evidence>
<dbReference type="SMART" id="SM00179">
    <property type="entry name" value="EGF_CA"/>
    <property type="match status" value="2"/>
</dbReference>
<dbReference type="InterPro" id="IPR001881">
    <property type="entry name" value="EGF-like_Ca-bd_dom"/>
</dbReference>
<evidence type="ECO:0000256" key="9">
    <source>
        <dbReference type="ARBA" id="ARBA00023180"/>
    </source>
</evidence>
<comment type="caution">
    <text evidence="11">Lacks conserved residue(s) required for the propagation of feature annotation.</text>
</comment>
<dbReference type="InterPro" id="IPR036179">
    <property type="entry name" value="Ig-like_dom_sf"/>
</dbReference>
<evidence type="ECO:0008006" key="17">
    <source>
        <dbReference type="Google" id="ProtNLM"/>
    </source>
</evidence>
<dbReference type="PROSITE" id="PS50092">
    <property type="entry name" value="TSP1"/>
    <property type="match status" value="4"/>
</dbReference>
<dbReference type="InterPro" id="IPR018097">
    <property type="entry name" value="EGF_Ca-bd_CS"/>
</dbReference>
<keyword evidence="4 11" id="KW-0245">EGF-like domain</keyword>
<dbReference type="InterPro" id="IPR003598">
    <property type="entry name" value="Ig_sub2"/>
</dbReference>
<dbReference type="GO" id="GO:0007156">
    <property type="term" value="P:homophilic cell adhesion via plasma membrane adhesion molecules"/>
    <property type="evidence" value="ECO:0007669"/>
    <property type="project" value="TreeGrafter"/>
</dbReference>
<dbReference type="Pfam" id="PF07645">
    <property type="entry name" value="EGF_CA"/>
    <property type="match status" value="2"/>
</dbReference>
<dbReference type="Gene3D" id="2.40.155.10">
    <property type="entry name" value="Green fluorescent protein"/>
    <property type="match status" value="1"/>
</dbReference>
<keyword evidence="3" id="KW-0272">Extracellular matrix</keyword>
<dbReference type="FunFam" id="2.60.40.10:FF:000503">
    <property type="entry name" value="Hemicentin 1"/>
    <property type="match status" value="1"/>
</dbReference>
<dbReference type="Gene3D" id="2.20.100.10">
    <property type="entry name" value="Thrombospondin type-1 (TSP1) repeat"/>
    <property type="match status" value="4"/>
</dbReference>
<proteinExistence type="predicted"/>
<dbReference type="PROSITE" id="PS50993">
    <property type="entry name" value="NIDOGEN_G2"/>
    <property type="match status" value="1"/>
</dbReference>
<evidence type="ECO:0000256" key="1">
    <source>
        <dbReference type="ARBA" id="ARBA00004498"/>
    </source>
</evidence>
<feature type="domain" description="Ig-like" evidence="13">
    <location>
        <begin position="929"/>
        <end position="1013"/>
    </location>
</feature>
<dbReference type="SMART" id="SM00682">
    <property type="entry name" value="G2F"/>
    <property type="match status" value="1"/>
</dbReference>
<dbReference type="SMART" id="SM00408">
    <property type="entry name" value="IGc2"/>
    <property type="match status" value="13"/>
</dbReference>
<dbReference type="FunFam" id="2.20.100.10:FF:000001">
    <property type="entry name" value="semaphorin-5A isoform X1"/>
    <property type="match status" value="1"/>
</dbReference>
<dbReference type="Pfam" id="PF00090">
    <property type="entry name" value="TSP_1"/>
    <property type="match status" value="4"/>
</dbReference>
<evidence type="ECO:0000256" key="2">
    <source>
        <dbReference type="ARBA" id="ARBA00022525"/>
    </source>
</evidence>
<evidence type="ECO:0000256" key="11">
    <source>
        <dbReference type="PROSITE-ProRule" id="PRU00076"/>
    </source>
</evidence>
<dbReference type="GO" id="GO:0070593">
    <property type="term" value="P:dendrite self-avoidance"/>
    <property type="evidence" value="ECO:0007669"/>
    <property type="project" value="TreeGrafter"/>
</dbReference>
<dbReference type="Gene3D" id="2.10.25.10">
    <property type="entry name" value="Laminin"/>
    <property type="match status" value="2"/>
</dbReference>
<feature type="domain" description="Nidogen G2 beta-barrel" evidence="14">
    <location>
        <begin position="1518"/>
        <end position="1739"/>
    </location>
</feature>
<feature type="domain" description="Ig-like" evidence="13">
    <location>
        <begin position="734"/>
        <end position="835"/>
    </location>
</feature>
<dbReference type="SUPFAM" id="SSF48726">
    <property type="entry name" value="Immunoglobulin"/>
    <property type="match status" value="14"/>
</dbReference>
<feature type="domain" description="Ig-like" evidence="13">
    <location>
        <begin position="1018"/>
        <end position="1101"/>
    </location>
</feature>
<keyword evidence="2" id="KW-0964">Secreted</keyword>
<dbReference type="GO" id="GO:0005509">
    <property type="term" value="F:calcium ion binding"/>
    <property type="evidence" value="ECO:0007669"/>
    <property type="project" value="InterPro"/>
</dbReference>
<dbReference type="SMR" id="A0A482WS08"/>
<comment type="caution">
    <text evidence="15">The sequence shown here is derived from an EMBL/GenBank/DDBJ whole genome shotgun (WGS) entry which is preliminary data.</text>
</comment>
<evidence type="ECO:0000256" key="3">
    <source>
        <dbReference type="ARBA" id="ARBA00022530"/>
    </source>
</evidence>
<evidence type="ECO:0000256" key="5">
    <source>
        <dbReference type="ARBA" id="ARBA00022729"/>
    </source>
</evidence>
<evidence type="ECO:0000313" key="16">
    <source>
        <dbReference type="Proteomes" id="UP000291343"/>
    </source>
</evidence>
<dbReference type="Proteomes" id="UP000291343">
    <property type="component" value="Unassembled WGS sequence"/>
</dbReference>
<evidence type="ECO:0000259" key="13">
    <source>
        <dbReference type="PROSITE" id="PS50835"/>
    </source>
</evidence>
<feature type="domain" description="Ig-like" evidence="13">
    <location>
        <begin position="1106"/>
        <end position="1187"/>
    </location>
</feature>
<evidence type="ECO:0000259" key="14">
    <source>
        <dbReference type="PROSITE" id="PS50993"/>
    </source>
</evidence>
<dbReference type="SMART" id="SM00181">
    <property type="entry name" value="EGF"/>
    <property type="match status" value="3"/>
</dbReference>
<dbReference type="InParanoid" id="A0A482WS08"/>
<dbReference type="OrthoDB" id="5985519at2759"/>
<dbReference type="FunFam" id="2.10.25.10:FF:000119">
    <property type="entry name" value="vitamin K-dependent protein S"/>
    <property type="match status" value="1"/>
</dbReference>
<dbReference type="InterPro" id="IPR013783">
    <property type="entry name" value="Ig-like_fold"/>
</dbReference>
<feature type="domain" description="Ig-like" evidence="13">
    <location>
        <begin position="1194"/>
        <end position="1286"/>
    </location>
</feature>
<keyword evidence="5" id="KW-0732">Signal</keyword>
<dbReference type="InterPro" id="IPR009030">
    <property type="entry name" value="Growth_fac_rcpt_cys_sf"/>
</dbReference>
<evidence type="ECO:0000256" key="4">
    <source>
        <dbReference type="ARBA" id="ARBA00022536"/>
    </source>
</evidence>
<dbReference type="PROSITE" id="PS50026">
    <property type="entry name" value="EGF_3"/>
    <property type="match status" value="2"/>
</dbReference>
<dbReference type="SMART" id="SM00209">
    <property type="entry name" value="TSP1"/>
    <property type="match status" value="4"/>
</dbReference>
<dbReference type="PROSITE" id="PS00010">
    <property type="entry name" value="ASX_HYDROXYL"/>
    <property type="match status" value="2"/>
</dbReference>
<dbReference type="SUPFAM" id="SSF82895">
    <property type="entry name" value="TSP-1 type 1 repeat"/>
    <property type="match status" value="4"/>
</dbReference>
<protein>
    <recommendedName>
        <fullName evidence="17">Hemicentin-1</fullName>
    </recommendedName>
</protein>
<evidence type="ECO:0000256" key="7">
    <source>
        <dbReference type="ARBA" id="ARBA00022837"/>
    </source>
</evidence>
<dbReference type="InterPro" id="IPR049883">
    <property type="entry name" value="NOTCH1_EGF-like"/>
</dbReference>
<dbReference type="FunFam" id="2.60.40.10:FF:000107">
    <property type="entry name" value="Myosin, light chain kinase a"/>
    <property type="match status" value="1"/>
</dbReference>
<dbReference type="CDD" id="cd00096">
    <property type="entry name" value="Ig"/>
    <property type="match status" value="1"/>
</dbReference>
<feature type="domain" description="EGF-like" evidence="12">
    <location>
        <begin position="1797"/>
        <end position="1837"/>
    </location>
</feature>
<dbReference type="GO" id="GO:0098632">
    <property type="term" value="F:cell-cell adhesion mediator activity"/>
    <property type="evidence" value="ECO:0007669"/>
    <property type="project" value="TreeGrafter"/>
</dbReference>
<dbReference type="Pfam" id="PF13927">
    <property type="entry name" value="Ig_3"/>
    <property type="match status" value="4"/>
</dbReference>
<dbReference type="CDD" id="cd00054">
    <property type="entry name" value="EGF_CA"/>
    <property type="match status" value="2"/>
</dbReference>